<keyword evidence="1" id="KW-0812">Transmembrane</keyword>
<name>A0A8S0TV55_OLEEU</name>
<keyword evidence="4" id="KW-1185">Reference proteome</keyword>
<evidence type="ECO:0000313" key="3">
    <source>
        <dbReference type="EMBL" id="CAA3009981.1"/>
    </source>
</evidence>
<dbReference type="InterPro" id="IPR023393">
    <property type="entry name" value="START-like_dom_sf"/>
</dbReference>
<dbReference type="InterPro" id="IPR051213">
    <property type="entry name" value="START_lipid_transfer"/>
</dbReference>
<keyword evidence="1" id="KW-0472">Membrane</keyword>
<evidence type="ECO:0000259" key="2">
    <source>
        <dbReference type="PROSITE" id="PS50848"/>
    </source>
</evidence>
<dbReference type="PROSITE" id="PS50848">
    <property type="entry name" value="START"/>
    <property type="match status" value="1"/>
</dbReference>
<feature type="transmembrane region" description="Helical" evidence="1">
    <location>
        <begin position="16"/>
        <end position="44"/>
    </location>
</feature>
<dbReference type="Gene3D" id="3.30.530.20">
    <property type="match status" value="1"/>
</dbReference>
<dbReference type="GO" id="GO:0008289">
    <property type="term" value="F:lipid binding"/>
    <property type="evidence" value="ECO:0007669"/>
    <property type="project" value="InterPro"/>
</dbReference>
<accession>A0A8S0TV55</accession>
<organism evidence="3 4">
    <name type="scientific">Olea europaea subsp. europaea</name>
    <dbReference type="NCBI Taxonomy" id="158383"/>
    <lineage>
        <taxon>Eukaryota</taxon>
        <taxon>Viridiplantae</taxon>
        <taxon>Streptophyta</taxon>
        <taxon>Embryophyta</taxon>
        <taxon>Tracheophyta</taxon>
        <taxon>Spermatophyta</taxon>
        <taxon>Magnoliopsida</taxon>
        <taxon>eudicotyledons</taxon>
        <taxon>Gunneridae</taxon>
        <taxon>Pentapetalae</taxon>
        <taxon>asterids</taxon>
        <taxon>lamiids</taxon>
        <taxon>Lamiales</taxon>
        <taxon>Oleaceae</taxon>
        <taxon>Oleeae</taxon>
        <taxon>Olea</taxon>
    </lineage>
</organism>
<comment type="caution">
    <text evidence="3">The sequence shown here is derived from an EMBL/GenBank/DDBJ whole genome shotgun (WGS) entry which is preliminary data.</text>
</comment>
<dbReference type="PANTHER" id="PTHR19308:SF39">
    <property type="entry name" value="PHOSPHATIDYLCHOLINE TRANSFER PROTEIN"/>
    <property type="match status" value="1"/>
</dbReference>
<sequence length="411" mass="46983">MTLVEAFLDIFERPTLGAIIIGMTQFLGPVWIAFFLGIMVGWVWKPGWANLGKHKFDFSAPSSLSSLITSPVQGLGSTQILDTLVLDDRLENKHVEFPGVYNVVSSYSEIRKEENVVVMNDDLVHLCHLVERKDGGTHWKHMMNLSTHNMSYQAWQRDPEYYNRSVYEDATPELLRDFFWDDEFRMKWDNTLIHVAIIEECPTTGMMMVHLIRKVRKPEPTVMRAHIFLIALGVPYPSVPRKDKPRRVDLYYSSWYIQAVESRKRDVELSACKVILFHHEDMGIPWEIARFGVPQGMWGAVRNIDHGFRAYQKAKAYGAPISHPMFMAQISTRIDLDYLKIMEGEKESPESQILDSPRKPKCVVNIPKLLIIGGASVIGCSLDRGLLTKPLIFGLARTFGNIGKRTCPRTS</sequence>
<dbReference type="Proteomes" id="UP000594638">
    <property type="component" value="Unassembled WGS sequence"/>
</dbReference>
<evidence type="ECO:0000313" key="4">
    <source>
        <dbReference type="Proteomes" id="UP000594638"/>
    </source>
</evidence>
<gene>
    <name evidence="3" type="ORF">OLEA9_A011668</name>
</gene>
<dbReference type="OrthoDB" id="1295045at2759"/>
<dbReference type="GO" id="GO:0005737">
    <property type="term" value="C:cytoplasm"/>
    <property type="evidence" value="ECO:0007669"/>
    <property type="project" value="UniProtKB-ARBA"/>
</dbReference>
<dbReference type="EMBL" id="CACTIH010007331">
    <property type="protein sequence ID" value="CAA3009981.1"/>
    <property type="molecule type" value="Genomic_DNA"/>
</dbReference>
<evidence type="ECO:0000256" key="1">
    <source>
        <dbReference type="SAM" id="Phobius"/>
    </source>
</evidence>
<feature type="domain" description="START" evidence="2">
    <location>
        <begin position="139"/>
        <end position="313"/>
    </location>
</feature>
<dbReference type="Gramene" id="OE9A011668T1">
    <property type="protein sequence ID" value="OE9A011668C1"/>
    <property type="gene ID" value="OE9A011668"/>
</dbReference>
<dbReference type="InterPro" id="IPR002913">
    <property type="entry name" value="START_lipid-bd_dom"/>
</dbReference>
<dbReference type="AlphaFoldDB" id="A0A8S0TV55"/>
<protein>
    <submittedName>
        <fullName evidence="3">StAR-related lipid transfer 7, mitochondrial-like isoform X1</fullName>
    </submittedName>
</protein>
<dbReference type="SUPFAM" id="SSF55961">
    <property type="entry name" value="Bet v1-like"/>
    <property type="match status" value="1"/>
</dbReference>
<reference evidence="3 4" key="1">
    <citation type="submission" date="2019-12" db="EMBL/GenBank/DDBJ databases">
        <authorList>
            <person name="Alioto T."/>
            <person name="Alioto T."/>
            <person name="Gomez Garrido J."/>
        </authorList>
    </citation>
    <scope>NUCLEOTIDE SEQUENCE [LARGE SCALE GENOMIC DNA]</scope>
</reference>
<dbReference type="PANTHER" id="PTHR19308">
    <property type="entry name" value="PHOSPHATIDYLCHOLINE TRANSFER PROTEIN"/>
    <property type="match status" value="1"/>
</dbReference>
<keyword evidence="1" id="KW-1133">Transmembrane helix</keyword>
<proteinExistence type="predicted"/>